<feature type="chain" id="PRO_5003993179" description="Type IX secretion system membrane protein PorP/SprF" evidence="1">
    <location>
        <begin position="20"/>
        <end position="294"/>
    </location>
</feature>
<dbReference type="Pfam" id="PF11751">
    <property type="entry name" value="PorP_SprF"/>
    <property type="match status" value="1"/>
</dbReference>
<sequence length="294" mass="32880">MKKIYLSTLLAFAVLAGYAQEKHFDLYMYDLKMVNPAFTGRDSAQIFNTFINYTSFESSNASTAMISYENRLSSISSGIGLLAYHYQSGPHSQIGVRLPYSYYSTVAKGVLTIGAMINYKKHAIDTDAFRTIDPDDPVLNPENNIPSIDAFDLDFGLVYQLKNTQLGLTVANLLEPEFNFGNNAIIQKQNRTLILSLTKYFQLTDGMKALPMIHYFSDFSSVGVDINTILEIKKVILLGAGYQILQSRDNNLHFSGGVNIKSTIQLIIKAYSKKYQDLNSANNVEANLSIRLKN</sequence>
<keyword evidence="1" id="KW-0732">Signal</keyword>
<name>L8JJ06_9BACT</name>
<dbReference type="PATRIC" id="fig|1237149.3.peg.5074"/>
<dbReference type="InterPro" id="IPR019861">
    <property type="entry name" value="PorP/SprF_Bacteroidetes"/>
</dbReference>
<proteinExistence type="predicted"/>
<evidence type="ECO:0000313" key="2">
    <source>
        <dbReference type="EMBL" id="ELR68866.1"/>
    </source>
</evidence>
<comment type="caution">
    <text evidence="2">The sequence shown here is derived from an EMBL/GenBank/DDBJ whole genome shotgun (WGS) entry which is preliminary data.</text>
</comment>
<dbReference type="RefSeq" id="WP_009582802.1">
    <property type="nucleotide sequence ID" value="NZ_AMZN01000089.1"/>
</dbReference>
<dbReference type="eggNOG" id="COG0226">
    <property type="taxonomic scope" value="Bacteria"/>
</dbReference>
<dbReference type="Proteomes" id="UP000011135">
    <property type="component" value="Unassembled WGS sequence"/>
</dbReference>
<dbReference type="NCBIfam" id="TIGR03519">
    <property type="entry name" value="T9SS_PorP_fam"/>
    <property type="match status" value="1"/>
</dbReference>
<keyword evidence="3" id="KW-1185">Reference proteome</keyword>
<evidence type="ECO:0000256" key="1">
    <source>
        <dbReference type="SAM" id="SignalP"/>
    </source>
</evidence>
<evidence type="ECO:0008006" key="4">
    <source>
        <dbReference type="Google" id="ProtNLM"/>
    </source>
</evidence>
<evidence type="ECO:0000313" key="3">
    <source>
        <dbReference type="Proteomes" id="UP000011135"/>
    </source>
</evidence>
<reference evidence="2 3" key="1">
    <citation type="submission" date="2012-12" db="EMBL/GenBank/DDBJ databases">
        <title>Genome assembly of Fulvivirga imtechensis AK7.</title>
        <authorList>
            <person name="Nupur N."/>
            <person name="Khatri I."/>
            <person name="Kumar R."/>
            <person name="Subramanian S."/>
            <person name="Pinnaka A."/>
        </authorList>
    </citation>
    <scope>NUCLEOTIDE SEQUENCE [LARGE SCALE GENOMIC DNA]</scope>
    <source>
        <strain evidence="2 3">AK7</strain>
    </source>
</reference>
<dbReference type="AlphaFoldDB" id="L8JJ06"/>
<dbReference type="STRING" id="1237149.C900_05692"/>
<organism evidence="2 3">
    <name type="scientific">Fulvivirga imtechensis AK7</name>
    <dbReference type="NCBI Taxonomy" id="1237149"/>
    <lineage>
        <taxon>Bacteria</taxon>
        <taxon>Pseudomonadati</taxon>
        <taxon>Bacteroidota</taxon>
        <taxon>Cytophagia</taxon>
        <taxon>Cytophagales</taxon>
        <taxon>Fulvivirgaceae</taxon>
        <taxon>Fulvivirga</taxon>
    </lineage>
</organism>
<feature type="signal peptide" evidence="1">
    <location>
        <begin position="1"/>
        <end position="19"/>
    </location>
</feature>
<gene>
    <name evidence="2" type="ORF">C900_05692</name>
</gene>
<accession>L8JJ06</accession>
<dbReference type="EMBL" id="AMZN01000089">
    <property type="protein sequence ID" value="ELR68866.1"/>
    <property type="molecule type" value="Genomic_DNA"/>
</dbReference>
<protein>
    <recommendedName>
        <fullName evidence="4">Type IX secretion system membrane protein PorP/SprF</fullName>
    </recommendedName>
</protein>
<dbReference type="OrthoDB" id="1186563at2"/>